<protein>
    <recommendedName>
        <fullName evidence="3">PemK-like, MazF-like toxin of type II toxin-antitoxin system</fullName>
    </recommendedName>
</protein>
<reference evidence="2" key="1">
    <citation type="journal article" date="2019" name="Int. J. Syst. Evol. Microbiol.">
        <title>The Global Catalogue of Microorganisms (GCM) 10K type strain sequencing project: providing services to taxonomists for standard genome sequencing and annotation.</title>
        <authorList>
            <consortium name="The Broad Institute Genomics Platform"/>
            <consortium name="The Broad Institute Genome Sequencing Center for Infectious Disease"/>
            <person name="Wu L."/>
            <person name="Ma J."/>
        </authorList>
    </citation>
    <scope>NUCLEOTIDE SEQUENCE [LARGE SCALE GENOMIC DNA]</scope>
    <source>
        <strain evidence="2">KCTC 23984</strain>
    </source>
</reference>
<accession>A0ABW6C596</accession>
<dbReference type="EMBL" id="JBHUOX010000073">
    <property type="protein sequence ID" value="MFD3004027.1"/>
    <property type="molecule type" value="Genomic_DNA"/>
</dbReference>
<sequence>MKAQNLTSNAVYQTNLPKTGDVVVRVPYKKPGNVVEHLPVAFVVFGNRTSFKAIPLCSTEDQRIVNLPLSIDFKVTEGRIITDQQHHTDLAEDILKQLYKGKML</sequence>
<name>A0ABW6C596_9BACT</name>
<evidence type="ECO:0000313" key="2">
    <source>
        <dbReference type="Proteomes" id="UP001597641"/>
    </source>
</evidence>
<evidence type="ECO:0000313" key="1">
    <source>
        <dbReference type="EMBL" id="MFD3004027.1"/>
    </source>
</evidence>
<dbReference type="Proteomes" id="UP001597641">
    <property type="component" value="Unassembled WGS sequence"/>
</dbReference>
<comment type="caution">
    <text evidence="1">The sequence shown here is derived from an EMBL/GenBank/DDBJ whole genome shotgun (WGS) entry which is preliminary data.</text>
</comment>
<evidence type="ECO:0008006" key="3">
    <source>
        <dbReference type="Google" id="ProtNLM"/>
    </source>
</evidence>
<dbReference type="RefSeq" id="WP_377492556.1">
    <property type="nucleotide sequence ID" value="NZ_JBHUOX010000073.1"/>
</dbReference>
<keyword evidence="2" id="KW-1185">Reference proteome</keyword>
<gene>
    <name evidence="1" type="ORF">ACFS7Z_26990</name>
</gene>
<organism evidence="1 2">
    <name type="scientific">Pontibacter toksunensis</name>
    <dbReference type="NCBI Taxonomy" id="1332631"/>
    <lineage>
        <taxon>Bacteria</taxon>
        <taxon>Pseudomonadati</taxon>
        <taxon>Bacteroidota</taxon>
        <taxon>Cytophagia</taxon>
        <taxon>Cytophagales</taxon>
        <taxon>Hymenobacteraceae</taxon>
        <taxon>Pontibacter</taxon>
    </lineage>
</organism>
<proteinExistence type="predicted"/>